<dbReference type="EMBL" id="JARKIF010000017">
    <property type="protein sequence ID" value="KAJ7620370.1"/>
    <property type="molecule type" value="Genomic_DNA"/>
</dbReference>
<gene>
    <name evidence="2" type="ORF">FB45DRAFT_1006916</name>
</gene>
<evidence type="ECO:0000313" key="3">
    <source>
        <dbReference type="Proteomes" id="UP001221142"/>
    </source>
</evidence>
<reference evidence="2" key="1">
    <citation type="submission" date="2023-03" db="EMBL/GenBank/DDBJ databases">
        <title>Massive genome expansion in bonnet fungi (Mycena s.s.) driven by repeated elements and novel gene families across ecological guilds.</title>
        <authorList>
            <consortium name="Lawrence Berkeley National Laboratory"/>
            <person name="Harder C.B."/>
            <person name="Miyauchi S."/>
            <person name="Viragh M."/>
            <person name="Kuo A."/>
            <person name="Thoen E."/>
            <person name="Andreopoulos B."/>
            <person name="Lu D."/>
            <person name="Skrede I."/>
            <person name="Drula E."/>
            <person name="Henrissat B."/>
            <person name="Morin E."/>
            <person name="Kohler A."/>
            <person name="Barry K."/>
            <person name="LaButti K."/>
            <person name="Morin E."/>
            <person name="Salamov A."/>
            <person name="Lipzen A."/>
            <person name="Mereny Z."/>
            <person name="Hegedus B."/>
            <person name="Baldrian P."/>
            <person name="Stursova M."/>
            <person name="Weitz H."/>
            <person name="Taylor A."/>
            <person name="Grigoriev I.V."/>
            <person name="Nagy L.G."/>
            <person name="Martin F."/>
            <person name="Kauserud H."/>
        </authorList>
    </citation>
    <scope>NUCLEOTIDE SEQUENCE</scope>
    <source>
        <strain evidence="2">9284</strain>
    </source>
</reference>
<keyword evidence="3" id="KW-1185">Reference proteome</keyword>
<name>A0AAD7BGV6_9AGAR</name>
<dbReference type="SUPFAM" id="SSF54695">
    <property type="entry name" value="POZ domain"/>
    <property type="match status" value="1"/>
</dbReference>
<dbReference type="CDD" id="cd18186">
    <property type="entry name" value="BTB_POZ_ZBTB_KLHL-like"/>
    <property type="match status" value="1"/>
</dbReference>
<dbReference type="InterPro" id="IPR000210">
    <property type="entry name" value="BTB/POZ_dom"/>
</dbReference>
<organism evidence="2 3">
    <name type="scientific">Roridomyces roridus</name>
    <dbReference type="NCBI Taxonomy" id="1738132"/>
    <lineage>
        <taxon>Eukaryota</taxon>
        <taxon>Fungi</taxon>
        <taxon>Dikarya</taxon>
        <taxon>Basidiomycota</taxon>
        <taxon>Agaricomycotina</taxon>
        <taxon>Agaricomycetes</taxon>
        <taxon>Agaricomycetidae</taxon>
        <taxon>Agaricales</taxon>
        <taxon>Marasmiineae</taxon>
        <taxon>Mycenaceae</taxon>
        <taxon>Roridomyces</taxon>
    </lineage>
</organism>
<protein>
    <recommendedName>
        <fullName evidence="1">BTB domain-containing protein</fullName>
    </recommendedName>
</protein>
<feature type="domain" description="BTB" evidence="1">
    <location>
        <begin position="26"/>
        <end position="100"/>
    </location>
</feature>
<dbReference type="AlphaFoldDB" id="A0AAD7BGV6"/>
<dbReference type="PROSITE" id="PS50097">
    <property type="entry name" value="BTB"/>
    <property type="match status" value="1"/>
</dbReference>
<dbReference type="SMART" id="SM00225">
    <property type="entry name" value="BTB"/>
    <property type="match status" value="1"/>
</dbReference>
<proteinExistence type="predicted"/>
<sequence length="351" mass="39335">MQACHFDTPQDIFPVERDPTLYYASGDCVIRVQQTLFKIHRFQLTNNSPVFDALFSLPVGEISLVEGSSDELPIVLDGDTASDFSSLLKFIYAPVISTQIRAISASELPHVVAVARLAHKYDMEPWQTWAFLVFASHYRTPAVSKQLSSSDIATIYKVCDRPQGLTLRNEMADLWLRRIESDPALLSAALDAAESESDERFLTRLYALHLARTDTLSTLGSPTPFPTEGIPAVHLPRMLTGYWSLSTSYAQLRASPPHFPPYLAYCSIGEHEKCLRTWKSSWEEALTSAECEHPSVCAMDARLERVKRALADGVQRWTCYDAFIGNGEPVQKIVDDFKLQNHFFPVTVEAG</sequence>
<comment type="caution">
    <text evidence="2">The sequence shown here is derived from an EMBL/GenBank/DDBJ whole genome shotgun (WGS) entry which is preliminary data.</text>
</comment>
<evidence type="ECO:0000313" key="2">
    <source>
        <dbReference type="EMBL" id="KAJ7620370.1"/>
    </source>
</evidence>
<dbReference type="InterPro" id="IPR011333">
    <property type="entry name" value="SKP1/BTB/POZ_sf"/>
</dbReference>
<dbReference type="Proteomes" id="UP001221142">
    <property type="component" value="Unassembled WGS sequence"/>
</dbReference>
<dbReference type="Gene3D" id="3.30.710.10">
    <property type="entry name" value="Potassium Channel Kv1.1, Chain A"/>
    <property type="match status" value="1"/>
</dbReference>
<dbReference type="Pfam" id="PF00651">
    <property type="entry name" value="BTB"/>
    <property type="match status" value="1"/>
</dbReference>
<accession>A0AAD7BGV6</accession>
<evidence type="ECO:0000259" key="1">
    <source>
        <dbReference type="PROSITE" id="PS50097"/>
    </source>
</evidence>